<feature type="domain" description="PSP1 C-terminal" evidence="1">
    <location>
        <begin position="62"/>
        <end position="147"/>
    </location>
</feature>
<proteinExistence type="predicted"/>
<dbReference type="InterPro" id="IPR047767">
    <property type="entry name" value="PSP1-like"/>
</dbReference>
<dbReference type="Proteomes" id="UP000196258">
    <property type="component" value="Unassembled WGS sequence"/>
</dbReference>
<dbReference type="NCBIfam" id="NF041131">
    <property type="entry name" value="RicT_YaaT_fam"/>
    <property type="match status" value="1"/>
</dbReference>
<dbReference type="Pfam" id="PF04468">
    <property type="entry name" value="PSP1"/>
    <property type="match status" value="1"/>
</dbReference>
<dbReference type="InterPro" id="IPR007557">
    <property type="entry name" value="PSP1_C"/>
</dbReference>
<dbReference type="RefSeq" id="WP_087258093.1">
    <property type="nucleotide sequence ID" value="NZ_CAJKXS010000027.1"/>
</dbReference>
<reference evidence="3" key="1">
    <citation type="submission" date="2017-04" db="EMBL/GenBank/DDBJ databases">
        <title>Function of individual gut microbiota members based on whole genome sequencing of pure cultures obtained from chicken caecum.</title>
        <authorList>
            <person name="Medvecky M."/>
            <person name="Cejkova D."/>
            <person name="Polansky O."/>
            <person name="Karasova D."/>
            <person name="Kubasova T."/>
            <person name="Cizek A."/>
            <person name="Rychlik I."/>
        </authorList>
    </citation>
    <scope>NUCLEOTIDE SEQUENCE [LARGE SCALE GENOMIC DNA]</scope>
    <source>
        <strain evidence="3">An149</strain>
    </source>
</reference>
<accession>A0A1Y4E5V8</accession>
<gene>
    <name evidence="2" type="ORF">B5E91_12060</name>
</gene>
<sequence>MENLRLASVKFKSAGKVYYFSTDLELEKGEYVVVETTRGLELGEISQGLMSIEEFNLDTELKSILRKATVKDIEAYKKNLIDAQEALVTCRDIIARYDVDMQLTNCEFTLDKAKVIFMYTSDERVDFRELLKELATVFRCRIELRQIGPRDKAKVIGGIGTCGLPLCCTTLLGEFNGVSINMAKNQMLAINIEKISGSCGRLMCCLKYEDEVYSIEKQRFPKIGSKVRYEDKEVKVLGLNVINDLVKIDNNGAIIFVNLDEIKFKNGVSKNG</sequence>
<dbReference type="PROSITE" id="PS51411">
    <property type="entry name" value="PSP1_C"/>
    <property type="match status" value="1"/>
</dbReference>
<dbReference type="AlphaFoldDB" id="A0A1Y4E5V8"/>
<dbReference type="PANTHER" id="PTHR43830">
    <property type="entry name" value="PROTEIN PSP1"/>
    <property type="match status" value="1"/>
</dbReference>
<dbReference type="GO" id="GO:0005737">
    <property type="term" value="C:cytoplasm"/>
    <property type="evidence" value="ECO:0007669"/>
    <property type="project" value="TreeGrafter"/>
</dbReference>
<dbReference type="EMBL" id="NFLB01000016">
    <property type="protein sequence ID" value="OUQ03835.1"/>
    <property type="molecule type" value="Genomic_DNA"/>
</dbReference>
<evidence type="ECO:0000259" key="1">
    <source>
        <dbReference type="PROSITE" id="PS51411"/>
    </source>
</evidence>
<evidence type="ECO:0000313" key="2">
    <source>
        <dbReference type="EMBL" id="OUQ03835.1"/>
    </source>
</evidence>
<evidence type="ECO:0000313" key="3">
    <source>
        <dbReference type="Proteomes" id="UP000196258"/>
    </source>
</evidence>
<comment type="caution">
    <text evidence="2">The sequence shown here is derived from an EMBL/GenBank/DDBJ whole genome shotgun (WGS) entry which is preliminary data.</text>
</comment>
<organism evidence="2 3">
    <name type="scientific">Thomasclavelia spiroformis</name>
    <dbReference type="NCBI Taxonomy" id="29348"/>
    <lineage>
        <taxon>Bacteria</taxon>
        <taxon>Bacillati</taxon>
        <taxon>Bacillota</taxon>
        <taxon>Erysipelotrichia</taxon>
        <taxon>Erysipelotrichales</taxon>
        <taxon>Coprobacillaceae</taxon>
        <taxon>Thomasclavelia</taxon>
    </lineage>
</organism>
<protein>
    <submittedName>
        <fullName evidence="2">Stage 0 sporulation protein</fullName>
    </submittedName>
</protein>
<dbReference type="PANTHER" id="PTHR43830:SF3">
    <property type="entry name" value="PROTEIN PSP1"/>
    <property type="match status" value="1"/>
</dbReference>
<name>A0A1Y4E5V8_9FIRM</name>